<evidence type="ECO:0000313" key="2">
    <source>
        <dbReference type="Proteomes" id="UP001302486"/>
    </source>
</evidence>
<dbReference type="EMBL" id="CP136521">
    <property type="protein sequence ID" value="WOD43970.1"/>
    <property type="molecule type" value="Genomic_DNA"/>
</dbReference>
<accession>A0AA97EP36</accession>
<sequence length="215" mass="24654">MEKAITYSNRAVFAKAKLNEYIHTSPNNVVSDIGAGFGHMQPHVKALKGLWQPFDYVKKMEASIIWDLNNKAPKDVEKAGIVLFLEVLEHLDNPLLGLQNISDHMEKNGILILTTPNPQSSKNTLSLFLRGALYAFQEKHIKENHVFTPWKHIVYEFLKRSGFEVIEYAIVNMQYKNNKSASFKDWLKAKLESFIEYRNPLAKGMSYGIVARKIE</sequence>
<dbReference type="GO" id="GO:0032259">
    <property type="term" value="P:methylation"/>
    <property type="evidence" value="ECO:0007669"/>
    <property type="project" value="UniProtKB-KW"/>
</dbReference>
<dbReference type="GO" id="GO:0008168">
    <property type="term" value="F:methyltransferase activity"/>
    <property type="evidence" value="ECO:0007669"/>
    <property type="project" value="UniProtKB-KW"/>
</dbReference>
<reference evidence="2" key="1">
    <citation type="submission" date="2024-06" db="EMBL/GenBank/DDBJ databases">
        <title>Hwangdonia haimaensis gen. nov., sp. nov., a member of the family Flavobacteriaceae isolated from the haima cold seep.</title>
        <authorList>
            <person name="Li J."/>
        </authorList>
    </citation>
    <scope>NUCLEOTIDE SEQUENCE [LARGE SCALE GENOMIC DNA]</scope>
    <source>
        <strain evidence="2">SCSIO 19198</strain>
    </source>
</reference>
<dbReference type="SUPFAM" id="SSF53335">
    <property type="entry name" value="S-adenosyl-L-methionine-dependent methyltransferases"/>
    <property type="match status" value="1"/>
</dbReference>
<proteinExistence type="predicted"/>
<evidence type="ECO:0000313" key="1">
    <source>
        <dbReference type="EMBL" id="WOD43970.1"/>
    </source>
</evidence>
<dbReference type="Proteomes" id="UP001302486">
    <property type="component" value="Chromosome"/>
</dbReference>
<keyword evidence="1" id="KW-0808">Transferase</keyword>
<dbReference type="KEGG" id="hws:RNZ46_01615"/>
<keyword evidence="2" id="KW-1185">Reference proteome</keyword>
<gene>
    <name evidence="1" type="ORF">RNZ46_01615</name>
</gene>
<keyword evidence="1" id="KW-0489">Methyltransferase</keyword>
<name>A0AA97EP36_9FLAO</name>
<dbReference type="Gene3D" id="3.40.50.150">
    <property type="entry name" value="Vaccinia Virus protein VP39"/>
    <property type="match status" value="1"/>
</dbReference>
<dbReference type="InterPro" id="IPR029063">
    <property type="entry name" value="SAM-dependent_MTases_sf"/>
</dbReference>
<protein>
    <submittedName>
        <fullName evidence="1">Methyltransferase domain-containing protein</fullName>
    </submittedName>
</protein>
<organism evidence="1 2">
    <name type="scientific">Hwangdonia lutea</name>
    <dbReference type="NCBI Taxonomy" id="3075823"/>
    <lineage>
        <taxon>Bacteria</taxon>
        <taxon>Pseudomonadati</taxon>
        <taxon>Bacteroidota</taxon>
        <taxon>Flavobacteriia</taxon>
        <taxon>Flavobacteriales</taxon>
        <taxon>Flavobacteriaceae</taxon>
        <taxon>Hwangdonia</taxon>
    </lineage>
</organism>
<dbReference type="Pfam" id="PF13489">
    <property type="entry name" value="Methyltransf_23"/>
    <property type="match status" value="1"/>
</dbReference>
<dbReference type="AlphaFoldDB" id="A0AA97EP36"/>
<dbReference type="RefSeq" id="WP_316983647.1">
    <property type="nucleotide sequence ID" value="NZ_CP136521.1"/>
</dbReference>